<dbReference type="RefSeq" id="WP_189259968.1">
    <property type="nucleotide sequence ID" value="NZ_BMRE01000103.1"/>
</dbReference>
<evidence type="ECO:0000313" key="3">
    <source>
        <dbReference type="Proteomes" id="UP000649573"/>
    </source>
</evidence>
<dbReference type="EMBL" id="BMRE01000103">
    <property type="protein sequence ID" value="GGU86505.1"/>
    <property type="molecule type" value="Genomic_DNA"/>
</dbReference>
<dbReference type="Proteomes" id="UP000649573">
    <property type="component" value="Unassembled WGS sequence"/>
</dbReference>
<sequence>MTAGPQPLTLDCAALGCGLPNEALPLDQVRVLLLKRQTSWVSKDAVWHELVRRAHATPEPWTIVAAAMMMPGLKHIAGKLNSRFCGDRNDLDSEILEGFLQALDVTDARSPKIFGRLYWAAFRRGHEARDNERRRTMSRSELPDTALDSCTASGHPDLVLPGAMLSRVITPHEADLVSDVLLDHGDRSTAAKRRGMSRHQVAAQLTTASRHLADYLLGGPLRPAV</sequence>
<keyword evidence="3" id="KW-1185">Reference proteome</keyword>
<proteinExistence type="predicted"/>
<name>A0ABQ2VH69_9PSEU</name>
<gene>
    <name evidence="2" type="ORF">GCM10010178_90600</name>
</gene>
<protein>
    <recommendedName>
        <fullName evidence="4">DNA-directed RNA polymerase specialized sigma subunit, sigma24 family</fullName>
    </recommendedName>
</protein>
<reference evidence="3" key="1">
    <citation type="journal article" date="2019" name="Int. J. Syst. Evol. Microbiol.">
        <title>The Global Catalogue of Microorganisms (GCM) 10K type strain sequencing project: providing services to taxonomists for standard genome sequencing and annotation.</title>
        <authorList>
            <consortium name="The Broad Institute Genomics Platform"/>
            <consortium name="The Broad Institute Genome Sequencing Center for Infectious Disease"/>
            <person name="Wu L."/>
            <person name="Ma J."/>
        </authorList>
    </citation>
    <scope>NUCLEOTIDE SEQUENCE [LARGE SCALE GENOMIC DNA]</scope>
    <source>
        <strain evidence="3">JCM 3296</strain>
    </source>
</reference>
<feature type="region of interest" description="Disordered" evidence="1">
    <location>
        <begin position="129"/>
        <end position="148"/>
    </location>
</feature>
<accession>A0ABQ2VH69</accession>
<evidence type="ECO:0008006" key="4">
    <source>
        <dbReference type="Google" id="ProtNLM"/>
    </source>
</evidence>
<evidence type="ECO:0000313" key="2">
    <source>
        <dbReference type="EMBL" id="GGU86505.1"/>
    </source>
</evidence>
<evidence type="ECO:0000256" key="1">
    <source>
        <dbReference type="SAM" id="MobiDB-lite"/>
    </source>
</evidence>
<organism evidence="2 3">
    <name type="scientific">Lentzea flava</name>
    <dbReference type="NCBI Taxonomy" id="103732"/>
    <lineage>
        <taxon>Bacteria</taxon>
        <taxon>Bacillati</taxon>
        <taxon>Actinomycetota</taxon>
        <taxon>Actinomycetes</taxon>
        <taxon>Pseudonocardiales</taxon>
        <taxon>Pseudonocardiaceae</taxon>
        <taxon>Lentzea</taxon>
    </lineage>
</organism>
<comment type="caution">
    <text evidence="2">The sequence shown here is derived from an EMBL/GenBank/DDBJ whole genome shotgun (WGS) entry which is preliminary data.</text>
</comment>